<organism evidence="1 2">
    <name type="scientific">Luteolibacter algae</name>
    <dbReference type="NCBI Taxonomy" id="454151"/>
    <lineage>
        <taxon>Bacteria</taxon>
        <taxon>Pseudomonadati</taxon>
        <taxon>Verrucomicrobiota</taxon>
        <taxon>Verrucomicrobiia</taxon>
        <taxon>Verrucomicrobiales</taxon>
        <taxon>Verrucomicrobiaceae</taxon>
        <taxon>Luteolibacter</taxon>
    </lineage>
</organism>
<evidence type="ECO:0000313" key="1">
    <source>
        <dbReference type="EMBL" id="MFD2257893.1"/>
    </source>
</evidence>
<comment type="caution">
    <text evidence="1">The sequence shown here is derived from an EMBL/GenBank/DDBJ whole genome shotgun (WGS) entry which is preliminary data.</text>
</comment>
<dbReference type="Proteomes" id="UP001597375">
    <property type="component" value="Unassembled WGS sequence"/>
</dbReference>
<proteinExistence type="predicted"/>
<protein>
    <submittedName>
        <fullName evidence="1">Uncharacterized protein</fullName>
    </submittedName>
</protein>
<accession>A0ABW5D9T5</accession>
<gene>
    <name evidence="1" type="ORF">ACFSSA_14515</name>
</gene>
<keyword evidence="2" id="KW-1185">Reference proteome</keyword>
<evidence type="ECO:0000313" key="2">
    <source>
        <dbReference type="Proteomes" id="UP001597375"/>
    </source>
</evidence>
<sequence>MPLMERPIFRAFREEANVISTGGYHDGVSTNIFLNHGKDPLVNLHENVHDRIFSSCPDARILAVLLFGERKEFAALEDKRAIPKFSELINAMYSASEFAHEVFATYLSIKVFHISEHSAQAMRYPRDYQKYYEFLSVPLDERLGSSYLQYLVANALMVNSFSTPFYRRFLRSLPQVITSLKFDENPNQRLIAMMDVLGSGDRLDRLLAQLQRIADEISGSNGFQTWNLQSEDAWIAANGQERQLIEYAISNFLFGWISREARLEMYEFDERDSECFIKFANLFGYGPGLTPENRTAPF</sequence>
<name>A0ABW5D9T5_9BACT</name>
<reference evidence="2" key="1">
    <citation type="journal article" date="2019" name="Int. J. Syst. Evol. Microbiol.">
        <title>The Global Catalogue of Microorganisms (GCM) 10K type strain sequencing project: providing services to taxonomists for standard genome sequencing and annotation.</title>
        <authorList>
            <consortium name="The Broad Institute Genomics Platform"/>
            <consortium name="The Broad Institute Genome Sequencing Center for Infectious Disease"/>
            <person name="Wu L."/>
            <person name="Ma J."/>
        </authorList>
    </citation>
    <scope>NUCLEOTIDE SEQUENCE [LARGE SCALE GENOMIC DNA]</scope>
    <source>
        <strain evidence="2">CGMCC 4.7106</strain>
    </source>
</reference>
<dbReference type="EMBL" id="JBHUIT010000033">
    <property type="protein sequence ID" value="MFD2257893.1"/>
    <property type="molecule type" value="Genomic_DNA"/>
</dbReference>